<sequence length="626" mass="67001">MPADTELHGVFNDDDDCFSAAGECVAAVAGSGRLDDKALLLLYGLYKQATEGPCTTTRPGFFNQKARLKWAAWSVLGDLPSGEARLQYVQLVQRLLPDWRPAKQPRGGGPAGPVFSAPLHAAEDDRAGGDGALDAGSLHVLASEGALAGLEAALAAGAAVDGRDADGCTALHWAADKGHVEVAKLLLSHGADVNARDADGQTPLFYAALCEHKQVCMALLERPGPEKLLRDALRASSSLLLFSSVMTGKPAVAFTKFLAAVRKRSDEATLLSAYGELFRELAVAGHSSWSEYIADAVVQGKGNAVAKAAAQRELGAFEALRPAARCDLQALQLLASLDPLALCEGELSCTGAWLAAARLPKWEASAGAGGGAGLLATASANGASAPRWVGPPLSKEQRAAWRARLATSEAWEDMLDDLLATWAAHGFGLVGSWSSLQWSGGGLQGFTPQLARAHGSQLEASRKQQKALGELVSSLLRTRDGKSNMRLLSCIHQLRADVDIDHWFDCVAEALRAEGVRIAEELYIKDPLRVRYVLKYKHKDGKLFLKVTDDKLCLQYQTDQIADLKKVEKLNDRLFMLMSRGDDAADMEVEEVAPLVEQPKAQPPPAREVAPRSSAQRGRRVRRAKA</sequence>
<dbReference type="InterPro" id="IPR009018">
    <property type="entry name" value="Signal_recog_particle_SRP9/14"/>
</dbReference>
<keyword evidence="7" id="KW-1185">Reference proteome</keyword>
<dbReference type="Pfam" id="PF00887">
    <property type="entry name" value="ACBP"/>
    <property type="match status" value="1"/>
</dbReference>
<dbReference type="Gene3D" id="1.25.40.20">
    <property type="entry name" value="Ankyrin repeat-containing domain"/>
    <property type="match status" value="1"/>
</dbReference>
<dbReference type="Proteomes" id="UP001445335">
    <property type="component" value="Unassembled WGS sequence"/>
</dbReference>
<evidence type="ECO:0000313" key="7">
    <source>
        <dbReference type="Proteomes" id="UP001445335"/>
    </source>
</evidence>
<dbReference type="PROSITE" id="PS50088">
    <property type="entry name" value="ANK_REPEAT"/>
    <property type="match status" value="1"/>
</dbReference>
<evidence type="ECO:0000256" key="1">
    <source>
        <dbReference type="ARBA" id="ARBA00005567"/>
    </source>
</evidence>
<dbReference type="InterPro" id="IPR039432">
    <property type="entry name" value="SRP9_dom"/>
</dbReference>
<dbReference type="Gene3D" id="3.30.720.10">
    <property type="entry name" value="Signal recognition particle alu RNA binding heterodimer, srp9/1"/>
    <property type="match status" value="1"/>
</dbReference>
<dbReference type="GO" id="GO:0000062">
    <property type="term" value="F:fatty-acyl-CoA binding"/>
    <property type="evidence" value="ECO:0007669"/>
    <property type="project" value="InterPro"/>
</dbReference>
<feature type="repeat" description="ANK" evidence="3">
    <location>
        <begin position="166"/>
        <end position="198"/>
    </location>
</feature>
<dbReference type="PRINTS" id="PR00689">
    <property type="entry name" value="ACOABINDINGP"/>
</dbReference>
<evidence type="ECO:0000256" key="3">
    <source>
        <dbReference type="PROSITE-ProRule" id="PRU00023"/>
    </source>
</evidence>
<dbReference type="SUPFAM" id="SSF47027">
    <property type="entry name" value="Acyl-CoA binding protein"/>
    <property type="match status" value="1"/>
</dbReference>
<dbReference type="Pfam" id="PF12796">
    <property type="entry name" value="Ank_2"/>
    <property type="match status" value="1"/>
</dbReference>
<dbReference type="InterPro" id="IPR008533">
    <property type="entry name" value="DUF815"/>
</dbReference>
<evidence type="ECO:0000256" key="4">
    <source>
        <dbReference type="SAM" id="MobiDB-lite"/>
    </source>
</evidence>
<dbReference type="Gene3D" id="1.20.80.10">
    <property type="match status" value="1"/>
</dbReference>
<evidence type="ECO:0000256" key="2">
    <source>
        <dbReference type="ARBA" id="ARBA00023121"/>
    </source>
</evidence>
<comment type="caution">
    <text evidence="6">The sequence shown here is derived from an EMBL/GenBank/DDBJ whole genome shotgun (WGS) entry which is preliminary data.</text>
</comment>
<dbReference type="GO" id="GO:0008312">
    <property type="term" value="F:7S RNA binding"/>
    <property type="evidence" value="ECO:0007669"/>
    <property type="project" value="InterPro"/>
</dbReference>
<dbReference type="PROSITE" id="PS50297">
    <property type="entry name" value="ANK_REP_REGION"/>
    <property type="match status" value="1"/>
</dbReference>
<keyword evidence="3" id="KW-0040">ANK repeat</keyword>
<dbReference type="GO" id="GO:0048500">
    <property type="term" value="C:signal recognition particle"/>
    <property type="evidence" value="ECO:0007669"/>
    <property type="project" value="InterPro"/>
</dbReference>
<dbReference type="SMART" id="SM00248">
    <property type="entry name" value="ANK"/>
    <property type="match status" value="2"/>
</dbReference>
<accession>A0AAW1SCN9</accession>
<organism evidence="6 7">
    <name type="scientific">Elliptochloris bilobata</name>
    <dbReference type="NCBI Taxonomy" id="381761"/>
    <lineage>
        <taxon>Eukaryota</taxon>
        <taxon>Viridiplantae</taxon>
        <taxon>Chlorophyta</taxon>
        <taxon>core chlorophytes</taxon>
        <taxon>Trebouxiophyceae</taxon>
        <taxon>Trebouxiophyceae incertae sedis</taxon>
        <taxon>Elliptochloris clade</taxon>
        <taxon>Elliptochloris</taxon>
    </lineage>
</organism>
<dbReference type="InterPro" id="IPR002110">
    <property type="entry name" value="Ankyrin_rpt"/>
</dbReference>
<gene>
    <name evidence="6" type="ORF">WJX81_002295</name>
</gene>
<dbReference type="InterPro" id="IPR036770">
    <property type="entry name" value="Ankyrin_rpt-contain_sf"/>
</dbReference>
<evidence type="ECO:0000313" key="6">
    <source>
        <dbReference type="EMBL" id="KAK9843433.1"/>
    </source>
</evidence>
<dbReference type="AlphaFoldDB" id="A0AAW1SCN9"/>
<feature type="domain" description="ACB" evidence="5">
    <location>
        <begin position="14"/>
        <end position="101"/>
    </location>
</feature>
<feature type="compositionally biased region" description="Basic residues" evidence="4">
    <location>
        <begin position="617"/>
        <end position="626"/>
    </location>
</feature>
<name>A0AAW1SCN9_9CHLO</name>
<dbReference type="PANTHER" id="PTHR42935">
    <property type="entry name" value="SLR0930 PROTEIN"/>
    <property type="match status" value="1"/>
</dbReference>
<dbReference type="EMBL" id="JALJOU010000006">
    <property type="protein sequence ID" value="KAK9843433.1"/>
    <property type="molecule type" value="Genomic_DNA"/>
</dbReference>
<proteinExistence type="inferred from homology"/>
<dbReference type="PROSITE" id="PS51228">
    <property type="entry name" value="ACB_2"/>
    <property type="match status" value="1"/>
</dbReference>
<evidence type="ECO:0000259" key="5">
    <source>
        <dbReference type="PROSITE" id="PS51228"/>
    </source>
</evidence>
<reference evidence="6 7" key="1">
    <citation type="journal article" date="2024" name="Nat. Commun.">
        <title>Phylogenomics reveals the evolutionary origins of lichenization in chlorophyte algae.</title>
        <authorList>
            <person name="Puginier C."/>
            <person name="Libourel C."/>
            <person name="Otte J."/>
            <person name="Skaloud P."/>
            <person name="Haon M."/>
            <person name="Grisel S."/>
            <person name="Petersen M."/>
            <person name="Berrin J.G."/>
            <person name="Delaux P.M."/>
            <person name="Dal Grande F."/>
            <person name="Keller J."/>
        </authorList>
    </citation>
    <scope>NUCLEOTIDE SEQUENCE [LARGE SCALE GENOMIC DNA]</scope>
    <source>
        <strain evidence="6 7">SAG 245.80</strain>
    </source>
</reference>
<keyword evidence="2" id="KW-0446">Lipid-binding</keyword>
<dbReference type="SUPFAM" id="SSF54762">
    <property type="entry name" value="Signal recognition particle alu RNA binding heterodimer, SRP9/14"/>
    <property type="match status" value="1"/>
</dbReference>
<comment type="similarity">
    <text evidence="1">Belongs to the ACBP family.</text>
</comment>
<dbReference type="SUPFAM" id="SSF48403">
    <property type="entry name" value="Ankyrin repeat"/>
    <property type="match status" value="1"/>
</dbReference>
<dbReference type="InterPro" id="IPR035984">
    <property type="entry name" value="Acyl-CoA-binding_sf"/>
</dbReference>
<dbReference type="Pfam" id="PF05486">
    <property type="entry name" value="SRP9-21"/>
    <property type="match status" value="1"/>
</dbReference>
<protein>
    <recommendedName>
        <fullName evidence="5">ACB domain-containing protein</fullName>
    </recommendedName>
</protein>
<dbReference type="PANTHER" id="PTHR42935:SF1">
    <property type="entry name" value="SLR0930 PROTEIN"/>
    <property type="match status" value="1"/>
</dbReference>
<dbReference type="GO" id="GO:0006614">
    <property type="term" value="P:SRP-dependent cotranslational protein targeting to membrane"/>
    <property type="evidence" value="ECO:0007669"/>
    <property type="project" value="InterPro"/>
</dbReference>
<dbReference type="InterPro" id="IPR000582">
    <property type="entry name" value="Acyl-CoA-binding_protein"/>
</dbReference>
<feature type="region of interest" description="Disordered" evidence="4">
    <location>
        <begin position="588"/>
        <end position="626"/>
    </location>
</feature>
<dbReference type="InterPro" id="IPR014352">
    <property type="entry name" value="FERM/acyl-CoA-bd_prot_sf"/>
</dbReference>